<feature type="compositionally biased region" description="Low complexity" evidence="1">
    <location>
        <begin position="300"/>
        <end position="345"/>
    </location>
</feature>
<evidence type="ECO:0000313" key="2">
    <source>
        <dbReference type="EMBL" id="PNS19587.1"/>
    </source>
</evidence>
<reference evidence="2 3" key="1">
    <citation type="submission" date="2017-06" db="EMBL/GenBank/DDBJ databases">
        <title>Draft genome sequence of a variant of Elsinoe murrayae.</title>
        <authorList>
            <person name="Cheng Q."/>
        </authorList>
    </citation>
    <scope>NUCLEOTIDE SEQUENCE [LARGE SCALE GENOMIC DNA]</scope>
    <source>
        <strain evidence="2 3">CQ-2017a</strain>
    </source>
</reference>
<feature type="compositionally biased region" description="Polar residues" evidence="1">
    <location>
        <begin position="402"/>
        <end position="412"/>
    </location>
</feature>
<feature type="region of interest" description="Disordered" evidence="1">
    <location>
        <begin position="300"/>
        <end position="349"/>
    </location>
</feature>
<feature type="compositionally biased region" description="Pro residues" evidence="1">
    <location>
        <begin position="29"/>
        <end position="42"/>
    </location>
</feature>
<evidence type="ECO:0000256" key="1">
    <source>
        <dbReference type="SAM" id="MobiDB-lite"/>
    </source>
</evidence>
<protein>
    <submittedName>
        <fullName evidence="2">Uncharacterized protein</fullName>
    </submittedName>
</protein>
<feature type="region of interest" description="Disordered" evidence="1">
    <location>
        <begin position="193"/>
        <end position="248"/>
    </location>
</feature>
<evidence type="ECO:0000313" key="3">
    <source>
        <dbReference type="Proteomes" id="UP000243797"/>
    </source>
</evidence>
<gene>
    <name evidence="2" type="ORF">CAC42_7431</name>
</gene>
<feature type="region of interest" description="Disordered" evidence="1">
    <location>
        <begin position="472"/>
        <end position="502"/>
    </location>
</feature>
<feature type="region of interest" description="Disordered" evidence="1">
    <location>
        <begin position="253"/>
        <end position="272"/>
    </location>
</feature>
<dbReference type="OrthoDB" id="3945468at2759"/>
<organism evidence="2 3">
    <name type="scientific">Sphaceloma murrayae</name>
    <dbReference type="NCBI Taxonomy" id="2082308"/>
    <lineage>
        <taxon>Eukaryota</taxon>
        <taxon>Fungi</taxon>
        <taxon>Dikarya</taxon>
        <taxon>Ascomycota</taxon>
        <taxon>Pezizomycotina</taxon>
        <taxon>Dothideomycetes</taxon>
        <taxon>Dothideomycetidae</taxon>
        <taxon>Myriangiales</taxon>
        <taxon>Elsinoaceae</taxon>
        <taxon>Sphaceloma</taxon>
    </lineage>
</organism>
<feature type="compositionally biased region" description="Low complexity" evidence="1">
    <location>
        <begin position="214"/>
        <end position="231"/>
    </location>
</feature>
<accession>A0A2K1QX14</accession>
<dbReference type="Proteomes" id="UP000243797">
    <property type="component" value="Unassembled WGS sequence"/>
</dbReference>
<feature type="compositionally biased region" description="Basic and acidic residues" evidence="1">
    <location>
        <begin position="9"/>
        <end position="27"/>
    </location>
</feature>
<dbReference type="EMBL" id="NKHZ01000031">
    <property type="protein sequence ID" value="PNS19587.1"/>
    <property type="molecule type" value="Genomic_DNA"/>
</dbReference>
<feature type="compositionally biased region" description="Low complexity" evidence="1">
    <location>
        <begin position="383"/>
        <end position="392"/>
    </location>
</feature>
<sequence length="511" mass="54844">MATSKTKPPKHEPRIESLRIPGSEKKPRPQPLRPLRQPPAPPKLGQDTVSIRRVDDDGSSSVYNDLLRKPSVETRCSTLKSDILNYYLTAGTSNASVTALSVIESLPVTSSEPVFHDFNEVSHQSEVPCGNIGPVATAIDITPSGSEVDVVQASATAEFLPPACPNVQQVCTLTAAPQSEGLLEEYIGFDFALDSDGRPDDEGLSPPCLSLDAPTSQSQTPTQVQRESTPSLSPPPVPTPTYSLFPTITTPPTAGLVLPSTSKHTRNTSSSSSILYTPSDQIFCAQNSDLPTRPLLARLRSPTTTSHPSTPSSSTSASTVRPSSSTVRSHVRSSSSRWSNDTVSRPLLSPTSRNVSFGFGFTGPLPRGSGADTLPRCDHVRDSAGSGASHAASMERAGEASEGTTPRNSVTSAYIRGRKRMSRPLLSPMTFESVPVSFFEDDDSEAEEEEEEGGWRGWGRRGWMSRGKSVGEERGNFVEMEERGSAVRGGVSDGRKGRGSRGKWRLWLCCS</sequence>
<proteinExistence type="predicted"/>
<keyword evidence="3" id="KW-1185">Reference proteome</keyword>
<feature type="compositionally biased region" description="Basic and acidic residues" evidence="1">
    <location>
        <begin position="472"/>
        <end position="485"/>
    </location>
</feature>
<comment type="caution">
    <text evidence="2">The sequence shown here is derived from an EMBL/GenBank/DDBJ whole genome shotgun (WGS) entry which is preliminary data.</text>
</comment>
<feature type="region of interest" description="Disordered" evidence="1">
    <location>
        <begin position="366"/>
        <end position="412"/>
    </location>
</feature>
<name>A0A2K1QX14_9PEZI</name>
<dbReference type="InParanoid" id="A0A2K1QX14"/>
<dbReference type="AlphaFoldDB" id="A0A2K1QX14"/>
<feature type="region of interest" description="Disordered" evidence="1">
    <location>
        <begin position="1"/>
        <end position="60"/>
    </location>
</feature>